<dbReference type="GO" id="GO:0006974">
    <property type="term" value="P:DNA damage response"/>
    <property type="evidence" value="ECO:0007669"/>
    <property type="project" value="UniProtKB-KW"/>
</dbReference>
<dbReference type="OrthoDB" id="342264at2759"/>
<comment type="subcellular location">
    <subcellularLocation>
        <location evidence="1">Nucleus</location>
    </subcellularLocation>
</comment>
<feature type="compositionally biased region" description="Basic and acidic residues" evidence="4">
    <location>
        <begin position="950"/>
        <end position="960"/>
    </location>
</feature>
<feature type="compositionally biased region" description="Basic and acidic residues" evidence="4">
    <location>
        <begin position="166"/>
        <end position="178"/>
    </location>
</feature>
<feature type="region of interest" description="Disordered" evidence="4">
    <location>
        <begin position="946"/>
        <end position="967"/>
    </location>
</feature>
<feature type="compositionally biased region" description="Basic and acidic residues" evidence="4">
    <location>
        <begin position="481"/>
        <end position="491"/>
    </location>
</feature>
<feature type="region of interest" description="Disordered" evidence="4">
    <location>
        <begin position="317"/>
        <end position="354"/>
    </location>
</feature>
<name>A0A6J5VWA5_PRUAR</name>
<dbReference type="PANTHER" id="PTHR23196">
    <property type="entry name" value="PAX TRANSCRIPTION ACTIVATION DOMAIN INTERACTING PROTEIN"/>
    <property type="match status" value="1"/>
</dbReference>
<protein>
    <recommendedName>
        <fullName evidence="5">BRCT domain-containing protein</fullName>
    </recommendedName>
</protein>
<evidence type="ECO:0000256" key="4">
    <source>
        <dbReference type="SAM" id="MobiDB-lite"/>
    </source>
</evidence>
<dbReference type="PANTHER" id="PTHR23196:SF1">
    <property type="entry name" value="PAX-INTERACTING PROTEIN 1"/>
    <property type="match status" value="1"/>
</dbReference>
<feature type="domain" description="BRCT" evidence="5">
    <location>
        <begin position="1023"/>
        <end position="1112"/>
    </location>
</feature>
<feature type="compositionally biased region" description="Basic residues" evidence="4">
    <location>
        <begin position="643"/>
        <end position="653"/>
    </location>
</feature>
<feature type="compositionally biased region" description="Acidic residues" evidence="4">
    <location>
        <begin position="153"/>
        <end position="165"/>
    </location>
</feature>
<dbReference type="AlphaFoldDB" id="A0A6J5VWA5"/>
<dbReference type="InterPro" id="IPR036420">
    <property type="entry name" value="BRCT_dom_sf"/>
</dbReference>
<feature type="region of interest" description="Disordered" evidence="4">
    <location>
        <begin position="465"/>
        <end position="502"/>
    </location>
</feature>
<evidence type="ECO:0000256" key="3">
    <source>
        <dbReference type="ARBA" id="ARBA00023242"/>
    </source>
</evidence>
<gene>
    <name evidence="6" type="ORF">ORAREDHAP_LOCUS2227</name>
</gene>
<accession>A0A6J5VWA5</accession>
<dbReference type="InterPro" id="IPR001357">
    <property type="entry name" value="BRCT_dom"/>
</dbReference>
<reference evidence="7" key="1">
    <citation type="journal article" date="2020" name="Genome Biol.">
        <title>Gamete binning: chromosome-level and haplotype-resolved genome assembly enabled by high-throughput single-cell sequencing of gamete genomes.</title>
        <authorList>
            <person name="Campoy J.A."/>
            <person name="Sun H."/>
            <person name="Goel M."/>
            <person name="Jiao W.-B."/>
            <person name="Folz-Donahue K."/>
            <person name="Wang N."/>
            <person name="Rubio M."/>
            <person name="Liu C."/>
            <person name="Kukat C."/>
            <person name="Ruiz D."/>
            <person name="Huettel B."/>
            <person name="Schneeberger K."/>
        </authorList>
    </citation>
    <scope>NUCLEOTIDE SEQUENCE [LARGE SCALE GENOMIC DNA]</scope>
    <source>
        <strain evidence="7">cv. Rojo Pasion</strain>
    </source>
</reference>
<evidence type="ECO:0000313" key="6">
    <source>
        <dbReference type="EMBL" id="CAB4293376.1"/>
    </source>
</evidence>
<feature type="region of interest" description="Disordered" evidence="4">
    <location>
        <begin position="22"/>
        <end position="41"/>
    </location>
</feature>
<feature type="region of interest" description="Disordered" evidence="4">
    <location>
        <begin position="153"/>
        <end position="180"/>
    </location>
</feature>
<dbReference type="Pfam" id="PF16589">
    <property type="entry name" value="BRCT_2"/>
    <property type="match status" value="1"/>
</dbReference>
<sequence length="1257" mass="139006">MGSLWDENDEIKPMETNPVVDCAHTQPIESQISSPPSPDEKAKFEDAHEIVQDTVPFDDTVLVEDAFETQVLNLAGETQVMDFGAETQVMDFGCETQVMDFGGETQVMDFGGETQVVDFGGETQVLDQVLDDINCVENMETQLLEFEDEVVSDTDSEESDTTEVFDDNKHLTHDESVRRGSGQVVNEEKICCTPFENSEKGLTEQAYNSIHEKQNAGLHVSTETPVDKSSPELKPGSVHMHFTSVRAASLRASGLAARLKGTNSESPSVPSNSQCLEQLSGKDNAVSLLRGSTIGGEKVNQEHDMERCNEKIRRSTKENNCRTGNSTARKLFNEDSDAEEKGFPHNSSTGEEGEGVLQLPCNLAGLSYIDSQEPGELSQANALDFVDKFLQVNIEEFDKEVDRGKSAGENSKFVSSAKGPQRLAKKAIDKSIVQNVGIFDWDDSRENEEGGDFFCRRKTDFFGGGSHGWRSLPQSQKSKGNRQEGQKDNKKQVQGKKKKMGVIHSDSKLLLHNSKFDKKTEHEDEIKHKKNLASEFDKQFDINSPRGQLDANVEKNNDPEMLDVGIDTQMAAEAIEALFNGEGISNCDAITALPDVQGNPKSSPEGSMGEKTKNTLSSKKTSSRKRVRLSDAGVASRESQQAKKTRIGAKSGKRFSISSPEYSKTARKKCETELVITKSKKAKSNAKKHLNINGNKSLEKIPSVAIDLRTEGSIKRHLPDVGNFVPVARRTRQSMVVNQLQKADKVSSDCGEESSYQIRNVAIREKIISFTGVQKSKVLNAKSSKLGSNKTGKVGNTKPSQQESSDFKFEAVSNGIKLDVLNFPKRRRSRRNMSIQVYGPNNSDGPSEPSVQADKIGQHVNSHKRLRSGAKNICNDIKLTRRMRSSTYGEQNLDGKFAREILKGGPGEAPLRCNSSHKDGRMISEIITGKKVVGISDRKSDANCSSATKMSDEFPRENCKPSDSSCTTPVNNKVPVNAASPVCMGNEYFKQTCKRRLLGSSLLKEIRGLSATVCEPTSTPELRKRRDMTDVRVLYSHHLDEDIIKKQKKILARLGVSVASSMTDATHFIADQFVRTRNMLEAIAFGKPVVSHLWLESCGQAGCFVDEKSHILRDNKKEKEFGFSMPASLARACQHPLLQDRKVFITPNTKPGKEIISNLVKAVKGQAVERIGRSTLNADKIPDDLLVLSCEEDYEICVPLLEKGAAVYSSELLLNGIVTQKLEFERHLLFSDQVKKTRSTIWLKKDGNKFLPVTKNK</sequence>
<proteinExistence type="predicted"/>
<dbReference type="PROSITE" id="PS50172">
    <property type="entry name" value="BRCT"/>
    <property type="match status" value="1"/>
</dbReference>
<dbReference type="Proteomes" id="UP000507245">
    <property type="component" value="Unassembled WGS sequence"/>
</dbReference>
<dbReference type="Gene3D" id="3.40.50.10190">
    <property type="entry name" value="BRCT domain"/>
    <property type="match status" value="2"/>
</dbReference>
<dbReference type="CDD" id="cd17744">
    <property type="entry name" value="BRCT_MDC1_rpt1"/>
    <property type="match status" value="1"/>
</dbReference>
<dbReference type="EMBL" id="CAEKKB010000001">
    <property type="protein sequence ID" value="CAB4293376.1"/>
    <property type="molecule type" value="Genomic_DNA"/>
</dbReference>
<dbReference type="CDD" id="cd18432">
    <property type="entry name" value="BRCT_PAXIP1_rpt6_like"/>
    <property type="match status" value="1"/>
</dbReference>
<dbReference type="InterPro" id="IPR051579">
    <property type="entry name" value="DDR_Transcriptional_Reg"/>
</dbReference>
<feature type="region of interest" description="Disordered" evidence="4">
    <location>
        <begin position="217"/>
        <end position="236"/>
    </location>
</feature>
<keyword evidence="2" id="KW-0227">DNA damage</keyword>
<organism evidence="6 7">
    <name type="scientific">Prunus armeniaca</name>
    <name type="common">Apricot</name>
    <name type="synonym">Armeniaca vulgaris</name>
    <dbReference type="NCBI Taxonomy" id="36596"/>
    <lineage>
        <taxon>Eukaryota</taxon>
        <taxon>Viridiplantae</taxon>
        <taxon>Streptophyta</taxon>
        <taxon>Embryophyta</taxon>
        <taxon>Tracheophyta</taxon>
        <taxon>Spermatophyta</taxon>
        <taxon>Magnoliopsida</taxon>
        <taxon>eudicotyledons</taxon>
        <taxon>Gunneridae</taxon>
        <taxon>Pentapetalae</taxon>
        <taxon>rosids</taxon>
        <taxon>fabids</taxon>
        <taxon>Rosales</taxon>
        <taxon>Rosaceae</taxon>
        <taxon>Amygdaloideae</taxon>
        <taxon>Amygdaleae</taxon>
        <taxon>Prunus</taxon>
    </lineage>
</organism>
<evidence type="ECO:0000256" key="1">
    <source>
        <dbReference type="ARBA" id="ARBA00004123"/>
    </source>
</evidence>
<keyword evidence="7" id="KW-1185">Reference proteome</keyword>
<dbReference type="GO" id="GO:0005634">
    <property type="term" value="C:nucleus"/>
    <property type="evidence" value="ECO:0007669"/>
    <property type="project" value="UniProtKB-SubCell"/>
</dbReference>
<dbReference type="Pfam" id="PF16770">
    <property type="entry name" value="RTT107_BRCT_5"/>
    <property type="match status" value="1"/>
</dbReference>
<dbReference type="SMART" id="SM00292">
    <property type="entry name" value="BRCT"/>
    <property type="match status" value="1"/>
</dbReference>
<evidence type="ECO:0000256" key="2">
    <source>
        <dbReference type="ARBA" id="ARBA00022763"/>
    </source>
</evidence>
<evidence type="ECO:0000259" key="5">
    <source>
        <dbReference type="PROSITE" id="PS50172"/>
    </source>
</evidence>
<feature type="region of interest" description="Disordered" evidence="4">
    <location>
        <begin position="595"/>
        <end position="662"/>
    </location>
</feature>
<feature type="region of interest" description="Disordered" evidence="4">
    <location>
        <begin position="784"/>
        <end position="808"/>
    </location>
</feature>
<evidence type="ECO:0000313" key="7">
    <source>
        <dbReference type="Proteomes" id="UP000507245"/>
    </source>
</evidence>
<keyword evidence="3" id="KW-0539">Nucleus</keyword>
<dbReference type="SUPFAM" id="SSF52113">
    <property type="entry name" value="BRCT domain"/>
    <property type="match status" value="1"/>
</dbReference>